<evidence type="ECO:0000256" key="5">
    <source>
        <dbReference type="ARBA" id="ARBA00022723"/>
    </source>
</evidence>
<dbReference type="InterPro" id="IPR035966">
    <property type="entry name" value="PKF_sf"/>
</dbReference>
<keyword evidence="8" id="KW-0460">Magnesium</keyword>
<dbReference type="PANTHER" id="PTHR33191">
    <property type="entry name" value="RIPENING-RELATED PROTEIN 2-RELATED"/>
    <property type="match status" value="1"/>
</dbReference>
<proteinExistence type="inferred from homology"/>
<dbReference type="Pfam" id="PF00365">
    <property type="entry name" value="PFK"/>
    <property type="match status" value="1"/>
</dbReference>
<comment type="subcellular location">
    <subcellularLocation>
        <location evidence="1">Secreted</location>
    </subcellularLocation>
</comment>
<evidence type="ECO:0000259" key="9">
    <source>
        <dbReference type="Pfam" id="PF00365"/>
    </source>
</evidence>
<sequence length="239" mass="25974">MTAVKSWSILLGKFPDFWVHRAGPHKQIYYEPREVKAAIVTCGGLCPSLNDVIRQIVFTLEKYGVKNIVGIPFGYRGFFDERLSEMPLSRRVVQNLNLNGGSFSGVSRGGVLAIVSQCSFEATSSPPVTGKTRARMTINSFEKGGDGGGPSECDGRYRSNTEKVVALSTGWYDHGRRCLKHITINYKGRTTTAKVVDECDTGKGCGDTIVDASRAVWNALGVPKSEIGDARVTWSDAGS</sequence>
<dbReference type="PANTHER" id="PTHR33191:SF85">
    <property type="entry name" value="RLPA-LIKE PROTEIN DOUBLE-PSI BETA-BARREL DOMAIN-CONTAINING PROTEIN"/>
    <property type="match status" value="1"/>
</dbReference>
<dbReference type="Proteomes" id="UP000243459">
    <property type="component" value="Chromosome 4"/>
</dbReference>
<keyword evidence="6" id="KW-0732">Signal</keyword>
<dbReference type="CDD" id="cd22270">
    <property type="entry name" value="DPBB_kiwellin-like"/>
    <property type="match status" value="1"/>
</dbReference>
<dbReference type="Gramene" id="ONK70902">
    <property type="protein sequence ID" value="ONK70902"/>
    <property type="gene ID" value="A4U43_C04F2700"/>
</dbReference>
<feature type="domain" description="Phosphofructokinase" evidence="9">
    <location>
        <begin position="37"/>
        <end position="109"/>
    </location>
</feature>
<dbReference type="InterPro" id="IPR039271">
    <property type="entry name" value="Kiwellin-like"/>
</dbReference>
<keyword evidence="5" id="KW-0479">Metal-binding</keyword>
<dbReference type="GO" id="GO:0003872">
    <property type="term" value="F:6-phosphofructokinase activity"/>
    <property type="evidence" value="ECO:0007669"/>
    <property type="project" value="InterPro"/>
</dbReference>
<dbReference type="UniPathway" id="UPA00109">
    <property type="reaction ID" value="UER00182"/>
</dbReference>
<evidence type="ECO:0000256" key="7">
    <source>
        <dbReference type="ARBA" id="ARBA00022777"/>
    </source>
</evidence>
<dbReference type="Pfam" id="PF24300">
    <property type="entry name" value="KWL1"/>
    <property type="match status" value="1"/>
</dbReference>
<evidence type="ECO:0000256" key="4">
    <source>
        <dbReference type="ARBA" id="ARBA00022679"/>
    </source>
</evidence>
<protein>
    <recommendedName>
        <fullName evidence="9">Phosphofructokinase domain-containing protein</fullName>
    </recommendedName>
</protein>
<comment type="similarity">
    <text evidence="2">Belongs to the kiwellin family.</text>
</comment>
<dbReference type="GO" id="GO:0005576">
    <property type="term" value="C:extracellular region"/>
    <property type="evidence" value="ECO:0007669"/>
    <property type="project" value="UniProtKB-SubCell"/>
</dbReference>
<keyword evidence="4" id="KW-0808">Transferase</keyword>
<keyword evidence="7" id="KW-0418">Kinase</keyword>
<organism evidence="10 11">
    <name type="scientific">Asparagus officinalis</name>
    <name type="common">Garden asparagus</name>
    <dbReference type="NCBI Taxonomy" id="4686"/>
    <lineage>
        <taxon>Eukaryota</taxon>
        <taxon>Viridiplantae</taxon>
        <taxon>Streptophyta</taxon>
        <taxon>Embryophyta</taxon>
        <taxon>Tracheophyta</taxon>
        <taxon>Spermatophyta</taxon>
        <taxon>Magnoliopsida</taxon>
        <taxon>Liliopsida</taxon>
        <taxon>Asparagales</taxon>
        <taxon>Asparagaceae</taxon>
        <taxon>Asparagoideae</taxon>
        <taxon>Asparagus</taxon>
    </lineage>
</organism>
<name>A0A5P1EY92_ASPOF</name>
<evidence type="ECO:0000256" key="8">
    <source>
        <dbReference type="ARBA" id="ARBA00022842"/>
    </source>
</evidence>
<dbReference type="SUPFAM" id="SSF53784">
    <property type="entry name" value="Phosphofructokinase"/>
    <property type="match status" value="1"/>
</dbReference>
<dbReference type="EMBL" id="CM007384">
    <property type="protein sequence ID" value="ONK70902.1"/>
    <property type="molecule type" value="Genomic_DNA"/>
</dbReference>
<reference evidence="11" key="1">
    <citation type="journal article" date="2017" name="Nat. Commun.">
        <title>The asparagus genome sheds light on the origin and evolution of a young Y chromosome.</title>
        <authorList>
            <person name="Harkess A."/>
            <person name="Zhou J."/>
            <person name="Xu C."/>
            <person name="Bowers J.E."/>
            <person name="Van der Hulst R."/>
            <person name="Ayyampalayam S."/>
            <person name="Mercati F."/>
            <person name="Riccardi P."/>
            <person name="McKain M.R."/>
            <person name="Kakrana A."/>
            <person name="Tang H."/>
            <person name="Ray J."/>
            <person name="Groenendijk J."/>
            <person name="Arikit S."/>
            <person name="Mathioni S.M."/>
            <person name="Nakano M."/>
            <person name="Shan H."/>
            <person name="Telgmann-Rauber A."/>
            <person name="Kanno A."/>
            <person name="Yue Z."/>
            <person name="Chen H."/>
            <person name="Li W."/>
            <person name="Chen Y."/>
            <person name="Xu X."/>
            <person name="Zhang Y."/>
            <person name="Luo S."/>
            <person name="Chen H."/>
            <person name="Gao J."/>
            <person name="Mao Z."/>
            <person name="Pires J.C."/>
            <person name="Luo M."/>
            <person name="Kudrna D."/>
            <person name="Wing R.A."/>
            <person name="Meyers B.C."/>
            <person name="Yi K."/>
            <person name="Kong H."/>
            <person name="Lavrijsen P."/>
            <person name="Sunseri F."/>
            <person name="Falavigna A."/>
            <person name="Ye Y."/>
            <person name="Leebens-Mack J.H."/>
            <person name="Chen G."/>
        </authorList>
    </citation>
    <scope>NUCLEOTIDE SEQUENCE [LARGE SCALE GENOMIC DNA]</scope>
    <source>
        <strain evidence="11">cv. DH0086</strain>
    </source>
</reference>
<dbReference type="Gene3D" id="3.40.50.450">
    <property type="match status" value="1"/>
</dbReference>
<evidence type="ECO:0000256" key="1">
    <source>
        <dbReference type="ARBA" id="ARBA00004613"/>
    </source>
</evidence>
<dbReference type="AlphaFoldDB" id="A0A5P1EY92"/>
<dbReference type="Gene3D" id="2.40.40.10">
    <property type="entry name" value="RlpA-like domain"/>
    <property type="match status" value="1"/>
</dbReference>
<evidence type="ECO:0000313" key="11">
    <source>
        <dbReference type="Proteomes" id="UP000243459"/>
    </source>
</evidence>
<accession>A0A5P1EY92</accession>
<keyword evidence="3" id="KW-0964">Secreted</keyword>
<evidence type="ECO:0000256" key="6">
    <source>
        <dbReference type="ARBA" id="ARBA00022729"/>
    </source>
</evidence>
<keyword evidence="11" id="KW-1185">Reference proteome</keyword>
<gene>
    <name evidence="10" type="ORF">A4U43_C04F2700</name>
</gene>
<dbReference type="InterPro" id="IPR036908">
    <property type="entry name" value="RlpA-like_sf"/>
</dbReference>
<dbReference type="SUPFAM" id="SSF50685">
    <property type="entry name" value="Barwin-like endoglucanases"/>
    <property type="match status" value="1"/>
</dbReference>
<evidence type="ECO:0000256" key="3">
    <source>
        <dbReference type="ARBA" id="ARBA00022525"/>
    </source>
</evidence>
<evidence type="ECO:0000256" key="2">
    <source>
        <dbReference type="ARBA" id="ARBA00005592"/>
    </source>
</evidence>
<dbReference type="GO" id="GO:0046872">
    <property type="term" value="F:metal ion binding"/>
    <property type="evidence" value="ECO:0007669"/>
    <property type="project" value="UniProtKB-KW"/>
</dbReference>
<dbReference type="InterPro" id="IPR000023">
    <property type="entry name" value="Phosphofructokinase_dom"/>
</dbReference>
<evidence type="ECO:0000313" key="10">
    <source>
        <dbReference type="EMBL" id="ONK70902.1"/>
    </source>
</evidence>